<comment type="caution">
    <text evidence="10">The sequence shown here is derived from an EMBL/GenBank/DDBJ whole genome shotgun (WGS) entry which is preliminary data.</text>
</comment>
<dbReference type="Gene3D" id="2.60.120.260">
    <property type="entry name" value="Galactose-binding domain-like"/>
    <property type="match status" value="1"/>
</dbReference>
<comment type="similarity">
    <text evidence="1 8">Belongs to the glycosyl hydrolase 43 family.</text>
</comment>
<dbReference type="PANTHER" id="PTHR43772:SF2">
    <property type="entry name" value="PUTATIVE (AFU_ORTHOLOGUE AFUA_2G04480)-RELATED"/>
    <property type="match status" value="1"/>
</dbReference>
<dbReference type="SMART" id="SM00606">
    <property type="entry name" value="CBD_IV"/>
    <property type="match status" value="1"/>
</dbReference>
<dbReference type="InterPro" id="IPR052176">
    <property type="entry name" value="Glycosyl_Hydrlase_43_Enz"/>
</dbReference>
<proteinExistence type="inferred from homology"/>
<name>A0A5R8WXG1_9BACT</name>
<evidence type="ECO:0000256" key="1">
    <source>
        <dbReference type="ARBA" id="ARBA00009865"/>
    </source>
</evidence>
<evidence type="ECO:0000259" key="9">
    <source>
        <dbReference type="PROSITE" id="PS51175"/>
    </source>
</evidence>
<dbReference type="GO" id="GO:0030246">
    <property type="term" value="F:carbohydrate binding"/>
    <property type="evidence" value="ECO:0007669"/>
    <property type="project" value="InterPro"/>
</dbReference>
<dbReference type="GO" id="GO:0045493">
    <property type="term" value="P:xylan catabolic process"/>
    <property type="evidence" value="ECO:0007669"/>
    <property type="project" value="UniProtKB-KW"/>
</dbReference>
<evidence type="ECO:0000256" key="8">
    <source>
        <dbReference type="RuleBase" id="RU361187"/>
    </source>
</evidence>
<dbReference type="PANTHER" id="PTHR43772">
    <property type="entry name" value="ENDO-1,4-BETA-XYLANASE"/>
    <property type="match status" value="1"/>
</dbReference>
<evidence type="ECO:0000313" key="10">
    <source>
        <dbReference type="EMBL" id="TLM97157.1"/>
    </source>
</evidence>
<sequence length="478" mass="53833">MRNFRRWRQNLLLTGRHRAVVRLLRSFSERGPGGEALCLLSILLLLTTAATAQNPFITSQFTADPTARVFEGRVYVYPSHDIPCGPGRGRIGWFCMEDYHVFSSANLTDWTDHGVIVTQNKVPWVKPDSYSMWAPDCIQRNGKYYFYFPTTPQDTTLNGRGFTIGVAVADKPTGPFVPQPQPIRGVRGIDPNVFIDRDGQAYLYWSQGHIYGAKLKDNMLELAEEPKTLGELPTKGLKEGPFLFERNGVYYLTYPHVEHQTERLEYATSTSPLGPFKVRGVIMDESPTGCWTNHHSLLQFKNQWYLFYHHNDLSPRFDKNRSIRLDSLFFEPDGRIRKVTPTLRGVGLTDARQRIQLDRYSRLSPQGAAIALLDTANPFQGWKTVLSGPQGWVQYNGVAFGQQPLKTITLRVAAPAGATVQVRADAATGPVLAQVSVPKTSGWREVRVSLAAFRPGTHPLVVQSRTAAPVEIDWIRFE</sequence>
<feature type="site" description="Important for catalytic activity, responsible for pKa modulation of the active site Glu and correct orientation of both the proton donor and substrate" evidence="7">
    <location>
        <position position="190"/>
    </location>
</feature>
<dbReference type="Proteomes" id="UP000305517">
    <property type="component" value="Unassembled WGS sequence"/>
</dbReference>
<keyword evidence="5" id="KW-0119">Carbohydrate metabolism</keyword>
<evidence type="ECO:0000256" key="4">
    <source>
        <dbReference type="ARBA" id="ARBA00022801"/>
    </source>
</evidence>
<gene>
    <name evidence="10" type="ORF">FDY95_03965</name>
</gene>
<organism evidence="10 11">
    <name type="scientific">Hymenobacter jeollabukensis</name>
    <dbReference type="NCBI Taxonomy" id="2025313"/>
    <lineage>
        <taxon>Bacteria</taxon>
        <taxon>Pseudomonadati</taxon>
        <taxon>Bacteroidota</taxon>
        <taxon>Cytophagia</taxon>
        <taxon>Cytophagales</taxon>
        <taxon>Hymenobacteraceae</taxon>
        <taxon>Hymenobacter</taxon>
    </lineage>
</organism>
<evidence type="ECO:0000256" key="6">
    <source>
        <dbReference type="ARBA" id="ARBA00023295"/>
    </source>
</evidence>
<keyword evidence="3" id="KW-0732">Signal</keyword>
<keyword evidence="2" id="KW-0624">Polysaccharide degradation</keyword>
<dbReference type="CDD" id="cd08990">
    <property type="entry name" value="GH43_AXH_like"/>
    <property type="match status" value="1"/>
</dbReference>
<dbReference type="Pfam" id="PF03422">
    <property type="entry name" value="CBM_6"/>
    <property type="match status" value="1"/>
</dbReference>
<dbReference type="Pfam" id="PF04616">
    <property type="entry name" value="Glyco_hydro_43"/>
    <property type="match status" value="1"/>
</dbReference>
<evidence type="ECO:0000313" key="11">
    <source>
        <dbReference type="Proteomes" id="UP000305517"/>
    </source>
</evidence>
<feature type="domain" description="CBM6" evidence="9">
    <location>
        <begin position="353"/>
        <end position="478"/>
    </location>
</feature>
<keyword evidence="6 8" id="KW-0326">Glycosidase</keyword>
<dbReference type="InterPro" id="IPR023296">
    <property type="entry name" value="Glyco_hydro_beta-prop_sf"/>
</dbReference>
<evidence type="ECO:0000256" key="7">
    <source>
        <dbReference type="PIRSR" id="PIRSR606710-2"/>
    </source>
</evidence>
<keyword evidence="2" id="KW-0858">Xylan degradation</keyword>
<dbReference type="InterPro" id="IPR006584">
    <property type="entry name" value="Cellulose-bd_IV"/>
</dbReference>
<protein>
    <submittedName>
        <fullName evidence="10">Carbohydrate-binding protein</fullName>
    </submittedName>
</protein>
<dbReference type="EMBL" id="VAJM01000001">
    <property type="protein sequence ID" value="TLM97157.1"/>
    <property type="molecule type" value="Genomic_DNA"/>
</dbReference>
<evidence type="ECO:0000256" key="5">
    <source>
        <dbReference type="ARBA" id="ARBA00023277"/>
    </source>
</evidence>
<keyword evidence="4 8" id="KW-0378">Hydrolase</keyword>
<dbReference type="AlphaFoldDB" id="A0A5R8WXG1"/>
<dbReference type="CDD" id="cd04084">
    <property type="entry name" value="CBM6_xylanase-like"/>
    <property type="match status" value="1"/>
</dbReference>
<evidence type="ECO:0000256" key="2">
    <source>
        <dbReference type="ARBA" id="ARBA00022651"/>
    </source>
</evidence>
<dbReference type="GO" id="GO:0004553">
    <property type="term" value="F:hydrolase activity, hydrolyzing O-glycosyl compounds"/>
    <property type="evidence" value="ECO:0007669"/>
    <property type="project" value="InterPro"/>
</dbReference>
<accession>A0A5R8WXG1</accession>
<dbReference type="SUPFAM" id="SSF49785">
    <property type="entry name" value="Galactose-binding domain-like"/>
    <property type="match status" value="1"/>
</dbReference>
<dbReference type="PROSITE" id="PS51175">
    <property type="entry name" value="CBM6"/>
    <property type="match status" value="1"/>
</dbReference>
<dbReference type="InterPro" id="IPR006710">
    <property type="entry name" value="Glyco_hydro_43"/>
</dbReference>
<evidence type="ECO:0000256" key="3">
    <source>
        <dbReference type="ARBA" id="ARBA00022729"/>
    </source>
</evidence>
<dbReference type="RefSeq" id="WP_138075400.1">
    <property type="nucleotide sequence ID" value="NZ_VAJM01000001.1"/>
</dbReference>
<dbReference type="SUPFAM" id="SSF75005">
    <property type="entry name" value="Arabinanase/levansucrase/invertase"/>
    <property type="match status" value="1"/>
</dbReference>
<dbReference type="InterPro" id="IPR008979">
    <property type="entry name" value="Galactose-bd-like_sf"/>
</dbReference>
<dbReference type="InterPro" id="IPR005084">
    <property type="entry name" value="CBM6"/>
</dbReference>
<dbReference type="Gene3D" id="2.115.10.20">
    <property type="entry name" value="Glycosyl hydrolase domain, family 43"/>
    <property type="match status" value="1"/>
</dbReference>
<keyword evidence="11" id="KW-1185">Reference proteome</keyword>
<dbReference type="OrthoDB" id="3308423at2"/>
<reference evidence="10 11" key="1">
    <citation type="submission" date="2019-05" db="EMBL/GenBank/DDBJ databases">
        <title>Hymenobacter edaphi sp. nov., isolated from abandoned arsenic-contaminated farmland soil.</title>
        <authorList>
            <person name="Nie L."/>
        </authorList>
    </citation>
    <scope>NUCLEOTIDE SEQUENCE [LARGE SCALE GENOMIC DNA]</scope>
    <source>
        <strain evidence="10 11">1-3-3-8</strain>
    </source>
</reference>